<reference evidence="4 5" key="2">
    <citation type="submission" date="2017-02" db="EMBL/GenBank/DDBJ databases">
        <title>Genome sequence of Clostridium beijerinckii Br21.</title>
        <authorList>
            <person name="Fonseca B.C."/>
            <person name="Guazzaroni M.E."/>
            <person name="Riano-Pachon D.M."/>
            <person name="Reginatto V."/>
        </authorList>
    </citation>
    <scope>NUCLEOTIDE SEQUENCE [LARGE SCALE GENOMIC DNA]</scope>
    <source>
        <strain evidence="4 5">Br21</strain>
    </source>
</reference>
<dbReference type="AlphaFoldDB" id="A0A1S8SG57"/>
<dbReference type="EMBL" id="JABAGD010000064">
    <property type="protein sequence ID" value="NMF07534.1"/>
    <property type="molecule type" value="Genomic_DNA"/>
</dbReference>
<evidence type="ECO:0000313" key="5">
    <source>
        <dbReference type="Proteomes" id="UP000190959"/>
    </source>
</evidence>
<gene>
    <name evidence="2" type="ORF">B0H41_002511</name>
    <name evidence="4" type="ORF">CBEIBR21_06720</name>
    <name evidence="3" type="ORF">CLBCK_33780</name>
    <name evidence="1" type="ORF">HF849_22910</name>
</gene>
<reference evidence="3 6" key="1">
    <citation type="submission" date="2016-05" db="EMBL/GenBank/DDBJ databases">
        <title>Microbial solvent formation.</title>
        <authorList>
            <person name="Poehlein A."/>
            <person name="Montoya Solano J.D."/>
            <person name="Flitsch S."/>
            <person name="Krabben P."/>
            <person name="Duerre P."/>
            <person name="Daniel R."/>
        </authorList>
    </citation>
    <scope>NUCLEOTIDE SEQUENCE [LARGE SCALE GENOMIC DNA]</scope>
    <source>
        <strain evidence="3 6">DSM 53</strain>
    </source>
</reference>
<dbReference type="EMBL" id="LZZI01000070">
    <property type="protein sequence ID" value="OOM59640.1"/>
    <property type="molecule type" value="Genomic_DNA"/>
</dbReference>
<reference evidence="1 7" key="3">
    <citation type="submission" date="2020-04" db="EMBL/GenBank/DDBJ databases">
        <authorList>
            <person name="Hitch T.C.A."/>
            <person name="Wylensek D."/>
            <person name="Clavel T."/>
        </authorList>
    </citation>
    <scope>NUCLEOTIDE SEQUENCE [LARGE SCALE GENOMIC DNA]</scope>
    <source>
        <strain evidence="1 7">WB01_NA02</strain>
    </source>
</reference>
<evidence type="ECO:0000313" key="1">
    <source>
        <dbReference type="EMBL" id="NMF07534.1"/>
    </source>
</evidence>
<protein>
    <submittedName>
        <fullName evidence="3">Uncharacterized protein</fullName>
    </submittedName>
</protein>
<reference evidence="2" key="5">
    <citation type="journal article" date="2022" name="Nat. Biotechnol.">
        <title>Carbon-negative production of acetone and isopropanol by gas fermentation at industrial pilot scale.</title>
        <authorList>
            <person name="Liew F.E."/>
            <person name="Nogle R."/>
            <person name="Abdalla T."/>
            <person name="Rasor B.J."/>
            <person name="Canter C."/>
            <person name="Jensen R.O."/>
            <person name="Wang L."/>
            <person name="Strutz J."/>
            <person name="Chirania P."/>
            <person name="De Tissera S."/>
            <person name="Mueller A.P."/>
            <person name="Ruan Z."/>
            <person name="Gao A."/>
            <person name="Tran L."/>
            <person name="Engle N.L."/>
            <person name="Bromley J.C."/>
            <person name="Daniell J."/>
            <person name="Conrado R."/>
            <person name="Tschaplinski T.J."/>
            <person name="Giannone R.J."/>
            <person name="Hettich R.L."/>
            <person name="Karim A.S."/>
            <person name="Simpson S.D."/>
            <person name="Brown S.D."/>
            <person name="Leang C."/>
            <person name="Jewett M.C."/>
            <person name="Kopke M."/>
        </authorList>
    </citation>
    <scope>NUCLEOTIDE SEQUENCE</scope>
    <source>
        <strain evidence="2">DJ080</strain>
    </source>
</reference>
<dbReference type="EMBL" id="MWMH01000002">
    <property type="protein sequence ID" value="OOP74186.1"/>
    <property type="molecule type" value="Genomic_DNA"/>
</dbReference>
<accession>A0A1S8SG57</accession>
<reference evidence="2" key="4">
    <citation type="submission" date="2020-05" db="EMBL/GenBank/DDBJ databases">
        <authorList>
            <person name="Brown S."/>
            <person name="Huntemann M."/>
            <person name="Clum A."/>
            <person name="Spunde A."/>
            <person name="Palaniappan K."/>
            <person name="Ritter S."/>
            <person name="Mikhailova N."/>
            <person name="Chen I.-M."/>
            <person name="Stamatis D."/>
            <person name="Reddy T."/>
            <person name="O'Malley R."/>
            <person name="Daum C."/>
            <person name="Shapiro N."/>
            <person name="Ivanova N."/>
            <person name="Kyrpides N."/>
            <person name="Woyke T."/>
        </authorList>
    </citation>
    <scope>NUCLEOTIDE SEQUENCE</scope>
    <source>
        <strain evidence="2">DJ080</strain>
    </source>
</reference>
<evidence type="ECO:0000313" key="6">
    <source>
        <dbReference type="Proteomes" id="UP000190973"/>
    </source>
</evidence>
<sequence length="70" mass="8292">MKTWVIFKLKCNIVLRKNLLNLLLLFFSPSKTFIVNLSQNLDKYIVLYQKELISIYYKQHNSKSVKNIAA</sequence>
<proteinExistence type="predicted"/>
<dbReference type="Proteomes" id="UP000190959">
    <property type="component" value="Unassembled WGS sequence"/>
</dbReference>
<name>A0A1S8SG57_CLOBE</name>
<evidence type="ECO:0000313" key="2">
    <source>
        <dbReference type="EMBL" id="NRT88832.1"/>
    </source>
</evidence>
<comment type="caution">
    <text evidence="3">The sequence shown here is derived from an EMBL/GenBank/DDBJ whole genome shotgun (WGS) entry which is preliminary data.</text>
</comment>
<dbReference type="Proteomes" id="UP000190973">
    <property type="component" value="Unassembled WGS sequence"/>
</dbReference>
<evidence type="ECO:0000313" key="3">
    <source>
        <dbReference type="EMBL" id="OOM59640.1"/>
    </source>
</evidence>
<dbReference type="EMBL" id="JABSWW010000001">
    <property type="protein sequence ID" value="NRT88832.1"/>
    <property type="molecule type" value="Genomic_DNA"/>
</dbReference>
<dbReference type="Proteomes" id="UP001193748">
    <property type="component" value="Unassembled WGS sequence"/>
</dbReference>
<dbReference type="Proteomes" id="UP000587880">
    <property type="component" value="Unassembled WGS sequence"/>
</dbReference>
<evidence type="ECO:0000313" key="7">
    <source>
        <dbReference type="Proteomes" id="UP000587880"/>
    </source>
</evidence>
<evidence type="ECO:0000313" key="4">
    <source>
        <dbReference type="EMBL" id="OOP74186.1"/>
    </source>
</evidence>
<organism evidence="3 6">
    <name type="scientific">Clostridium beijerinckii</name>
    <name type="common">Clostridium MP</name>
    <dbReference type="NCBI Taxonomy" id="1520"/>
    <lineage>
        <taxon>Bacteria</taxon>
        <taxon>Bacillati</taxon>
        <taxon>Bacillota</taxon>
        <taxon>Clostridia</taxon>
        <taxon>Eubacteriales</taxon>
        <taxon>Clostridiaceae</taxon>
        <taxon>Clostridium</taxon>
    </lineage>
</organism>